<protein>
    <submittedName>
        <fullName evidence="2">Uncharacterized protein</fullName>
    </submittedName>
</protein>
<evidence type="ECO:0000313" key="3">
    <source>
        <dbReference type="Proteomes" id="UP000032180"/>
    </source>
</evidence>
<feature type="compositionally biased region" description="Basic and acidic residues" evidence="1">
    <location>
        <begin position="164"/>
        <end position="180"/>
    </location>
</feature>
<organism evidence="2 3">
    <name type="scientific">Leersia perrieri</name>
    <dbReference type="NCBI Taxonomy" id="77586"/>
    <lineage>
        <taxon>Eukaryota</taxon>
        <taxon>Viridiplantae</taxon>
        <taxon>Streptophyta</taxon>
        <taxon>Embryophyta</taxon>
        <taxon>Tracheophyta</taxon>
        <taxon>Spermatophyta</taxon>
        <taxon>Magnoliopsida</taxon>
        <taxon>Liliopsida</taxon>
        <taxon>Poales</taxon>
        <taxon>Poaceae</taxon>
        <taxon>BOP clade</taxon>
        <taxon>Oryzoideae</taxon>
        <taxon>Oryzeae</taxon>
        <taxon>Oryzinae</taxon>
        <taxon>Leersia</taxon>
    </lineage>
</organism>
<proteinExistence type="predicted"/>
<accession>A0A0D9XYD9</accession>
<dbReference type="AlphaFoldDB" id="A0A0D9XYD9"/>
<reference evidence="2" key="3">
    <citation type="submission" date="2015-04" db="UniProtKB">
        <authorList>
            <consortium name="EnsemblPlants"/>
        </authorList>
    </citation>
    <scope>IDENTIFICATION</scope>
</reference>
<feature type="region of interest" description="Disordered" evidence="1">
    <location>
        <begin position="1"/>
        <end position="46"/>
    </location>
</feature>
<feature type="compositionally biased region" description="Polar residues" evidence="1">
    <location>
        <begin position="11"/>
        <end position="42"/>
    </location>
</feature>
<evidence type="ECO:0000313" key="2">
    <source>
        <dbReference type="EnsemblPlants" id="LPERR12G07110.1"/>
    </source>
</evidence>
<feature type="region of interest" description="Disordered" evidence="1">
    <location>
        <begin position="160"/>
        <end position="210"/>
    </location>
</feature>
<sequence>MEIETSKPVLTLTQPMNPMPNSIPTQPQQHGSTSTRIQSPKITPTERPRSLVLKTTNNLEAFQLYGKLIYEPIESFDRFTRRVLQALEQVQPVSDQLALSIFYHGLTNRDMIRMWYRFKPKSVKDLMKLANIHEAPVIQHSEPREEDSLITSMHKNLQESADLGNHERKEACKQRGEQAKRQQPSAPSEGHQSPPRKKAWQQKQKAPQPVLTPNQELAQLLQGVEEPFHVYLRHFNAIMQHESAVTNNQSIDAFFKGYRDLEFKED</sequence>
<evidence type="ECO:0000256" key="1">
    <source>
        <dbReference type="SAM" id="MobiDB-lite"/>
    </source>
</evidence>
<dbReference type="HOGENOM" id="CLU_057779_0_0_1"/>
<keyword evidence="3" id="KW-1185">Reference proteome</keyword>
<reference evidence="3" key="2">
    <citation type="submission" date="2013-12" db="EMBL/GenBank/DDBJ databases">
        <authorList>
            <person name="Yu Y."/>
            <person name="Lee S."/>
            <person name="de Baynast K."/>
            <person name="Wissotski M."/>
            <person name="Liu L."/>
            <person name="Talag J."/>
            <person name="Goicoechea J."/>
            <person name="Angelova A."/>
            <person name="Jetty R."/>
            <person name="Kudrna D."/>
            <person name="Golser W."/>
            <person name="Rivera L."/>
            <person name="Zhang J."/>
            <person name="Wing R."/>
        </authorList>
    </citation>
    <scope>NUCLEOTIDE SEQUENCE</scope>
</reference>
<name>A0A0D9XYD9_9ORYZ</name>
<dbReference type="EnsemblPlants" id="LPERR12G07110.1">
    <property type="protein sequence ID" value="LPERR12G07110.1"/>
    <property type="gene ID" value="LPERR12G07110"/>
</dbReference>
<dbReference type="Proteomes" id="UP000032180">
    <property type="component" value="Chromosome 12"/>
</dbReference>
<dbReference type="Gramene" id="LPERR12G07110.1">
    <property type="protein sequence ID" value="LPERR12G07110.1"/>
    <property type="gene ID" value="LPERR12G07110"/>
</dbReference>
<reference evidence="2 3" key="1">
    <citation type="submission" date="2012-08" db="EMBL/GenBank/DDBJ databases">
        <title>Oryza genome evolution.</title>
        <authorList>
            <person name="Wing R.A."/>
        </authorList>
    </citation>
    <scope>NUCLEOTIDE SEQUENCE</scope>
</reference>